<dbReference type="EMBL" id="AACS02000001">
    <property type="protein sequence ID" value="EAU93562.2"/>
    <property type="molecule type" value="Genomic_DNA"/>
</dbReference>
<dbReference type="VEuPathDB" id="FungiDB:CC1G_02792"/>
<gene>
    <name evidence="1" type="ORF">CC1G_02792</name>
</gene>
<accession>A8N022</accession>
<name>A8N022_COPC7</name>
<evidence type="ECO:0000313" key="2">
    <source>
        <dbReference type="Proteomes" id="UP000001861"/>
    </source>
</evidence>
<evidence type="ECO:0000313" key="1">
    <source>
        <dbReference type="EMBL" id="EAU93562.2"/>
    </source>
</evidence>
<dbReference type="InParanoid" id="A8N022"/>
<sequence>MGRLAPMILEGAKHGDLSSLQKLVDYVARENYTLSAFGTFLSVFHVKDASKMFETGWELLLDCLHAHVRHYQSKKGSFREKAIAKLNEELDRIVSWIHRLASYAIENFDDSSLGPALDMSCRNIVELLVLDPTFEQLILFSPAVIEISLKAFTTRRRDRDQLPFFHFDLERPCAIFLLFSKFPANREAWNKYLDVVLTSHASLKVFCAAYVHRIARLVQLCQRHHQLGEIDWENGYQIYLLLPFLTDVPSIHKQLRRLGFIREMTHTLASMASFSGYPAIRYSPMAVQVFRIAYEPGVNPLRGVSDALKEGIMLPIIPGMLSNGPKGCEALGFNAVLRAWGAFSFYPQCLPHFKHAIGMLPCPFPEEIKRRKGFTPISTNNYWKHFVKGIDQRCALLESFSTGTELDLCDNDLETIGAIPSPKSVQGAIPLCIAPSNARRQIGKNDTDANANRCAKAISVSDIPTSSHCPVFQTQRADRCRNQIRYTPFTRSFHLAVMTSAINDFYFSDIQNSSPRTITLLDFVDNPIPRPKRRTISIKERLESTRDELVFWHCQAMETRALRLMERFYNQDGPETRLVEGMFCWNSMYRISVVAELALNKEVDGKWNVLRNVAKVEIFTEEDGRQAEMGAATCVRGFLDVLL</sequence>
<dbReference type="HOGENOM" id="CLU_032826_0_0_1"/>
<dbReference type="KEGG" id="cci:CC1G_02792"/>
<reference evidence="1 2" key="1">
    <citation type="journal article" date="2010" name="Proc. Natl. Acad. Sci. U.S.A.">
        <title>Insights into evolution of multicellular fungi from the assembled chromosomes of the mushroom Coprinopsis cinerea (Coprinus cinereus).</title>
        <authorList>
            <person name="Stajich J.E."/>
            <person name="Wilke S.K."/>
            <person name="Ahren D."/>
            <person name="Au C.H."/>
            <person name="Birren B.W."/>
            <person name="Borodovsky M."/>
            <person name="Burns C."/>
            <person name="Canback B."/>
            <person name="Casselton L.A."/>
            <person name="Cheng C.K."/>
            <person name="Deng J."/>
            <person name="Dietrich F.S."/>
            <person name="Fargo D.C."/>
            <person name="Farman M.L."/>
            <person name="Gathman A.C."/>
            <person name="Goldberg J."/>
            <person name="Guigo R."/>
            <person name="Hoegger P.J."/>
            <person name="Hooker J.B."/>
            <person name="Huggins A."/>
            <person name="James T.Y."/>
            <person name="Kamada T."/>
            <person name="Kilaru S."/>
            <person name="Kodira C."/>
            <person name="Kues U."/>
            <person name="Kupfer D."/>
            <person name="Kwan H.S."/>
            <person name="Lomsadze A."/>
            <person name="Li W."/>
            <person name="Lilly W.W."/>
            <person name="Ma L.J."/>
            <person name="Mackey A.J."/>
            <person name="Manning G."/>
            <person name="Martin F."/>
            <person name="Muraguchi H."/>
            <person name="Natvig D.O."/>
            <person name="Palmerini H."/>
            <person name="Ramesh M.A."/>
            <person name="Rehmeyer C.J."/>
            <person name="Roe B.A."/>
            <person name="Shenoy N."/>
            <person name="Stanke M."/>
            <person name="Ter-Hovhannisyan V."/>
            <person name="Tunlid A."/>
            <person name="Velagapudi R."/>
            <person name="Vision T.J."/>
            <person name="Zeng Q."/>
            <person name="Zolan M.E."/>
            <person name="Pukkila P.J."/>
        </authorList>
    </citation>
    <scope>NUCLEOTIDE SEQUENCE [LARGE SCALE GENOMIC DNA]</scope>
    <source>
        <strain evidence="2">Okayama-7 / 130 / ATCC MYA-4618 / FGSC 9003</strain>
    </source>
</reference>
<dbReference type="Proteomes" id="UP000001861">
    <property type="component" value="Unassembled WGS sequence"/>
</dbReference>
<dbReference type="AlphaFoldDB" id="A8N022"/>
<dbReference type="GeneID" id="6004616"/>
<keyword evidence="2" id="KW-1185">Reference proteome</keyword>
<dbReference type="OrthoDB" id="2900625at2759"/>
<organism evidence="1 2">
    <name type="scientific">Coprinopsis cinerea (strain Okayama-7 / 130 / ATCC MYA-4618 / FGSC 9003)</name>
    <name type="common">Inky cap fungus</name>
    <name type="synonym">Hormographiella aspergillata</name>
    <dbReference type="NCBI Taxonomy" id="240176"/>
    <lineage>
        <taxon>Eukaryota</taxon>
        <taxon>Fungi</taxon>
        <taxon>Dikarya</taxon>
        <taxon>Basidiomycota</taxon>
        <taxon>Agaricomycotina</taxon>
        <taxon>Agaricomycetes</taxon>
        <taxon>Agaricomycetidae</taxon>
        <taxon>Agaricales</taxon>
        <taxon>Agaricineae</taxon>
        <taxon>Psathyrellaceae</taxon>
        <taxon>Coprinopsis</taxon>
    </lineage>
</organism>
<protein>
    <submittedName>
        <fullName evidence="1">Uncharacterized protein</fullName>
    </submittedName>
</protein>
<comment type="caution">
    <text evidence="1">The sequence shown here is derived from an EMBL/GenBank/DDBJ whole genome shotgun (WGS) entry which is preliminary data.</text>
</comment>
<dbReference type="RefSeq" id="XP_001828211.2">
    <property type="nucleotide sequence ID" value="XM_001828159.2"/>
</dbReference>
<proteinExistence type="predicted"/>